<dbReference type="Pfam" id="PF01048">
    <property type="entry name" value="PNP_UDP_1"/>
    <property type="match status" value="1"/>
</dbReference>
<organism evidence="2">
    <name type="scientific">Thermogladius calderae</name>
    <dbReference type="NCBI Taxonomy" id="1200300"/>
    <lineage>
        <taxon>Archaea</taxon>
        <taxon>Thermoproteota</taxon>
        <taxon>Thermoprotei</taxon>
        <taxon>Desulfurococcales</taxon>
        <taxon>Desulfurococcaceae</taxon>
        <taxon>Thermogladius</taxon>
    </lineage>
</organism>
<comment type="caution">
    <text evidence="2">The sequence shown here is derived from an EMBL/GenBank/DDBJ whole genome shotgun (WGS) entry which is preliminary data.</text>
</comment>
<name>A0A7J3XZQ8_9CREN</name>
<gene>
    <name evidence="2" type="ORF">ENM60_05250</name>
</gene>
<evidence type="ECO:0000259" key="1">
    <source>
        <dbReference type="Pfam" id="PF01048"/>
    </source>
</evidence>
<reference evidence="2" key="1">
    <citation type="journal article" date="2020" name="mSystems">
        <title>Genome- and Community-Level Interaction Insights into Carbon Utilization and Element Cycling Functions of Hydrothermarchaeota in Hydrothermal Sediment.</title>
        <authorList>
            <person name="Zhou Z."/>
            <person name="Liu Y."/>
            <person name="Xu W."/>
            <person name="Pan J."/>
            <person name="Luo Z.H."/>
            <person name="Li M."/>
        </authorList>
    </citation>
    <scope>NUCLEOTIDE SEQUENCE [LARGE SCALE GENOMIC DNA]</scope>
    <source>
        <strain evidence="2">SpSt-110</strain>
    </source>
</reference>
<dbReference type="AlphaFoldDB" id="A0A7J3XZQ8"/>
<dbReference type="GO" id="GO:0009116">
    <property type="term" value="P:nucleoside metabolic process"/>
    <property type="evidence" value="ECO:0007669"/>
    <property type="project" value="InterPro"/>
</dbReference>
<dbReference type="PANTHER" id="PTHR43691:SF11">
    <property type="entry name" value="FI09636P-RELATED"/>
    <property type="match status" value="1"/>
</dbReference>
<dbReference type="PANTHER" id="PTHR43691">
    <property type="entry name" value="URIDINE PHOSPHORYLASE"/>
    <property type="match status" value="1"/>
</dbReference>
<dbReference type="InterPro" id="IPR035994">
    <property type="entry name" value="Nucleoside_phosphorylase_sf"/>
</dbReference>
<dbReference type="CDD" id="cd17764">
    <property type="entry name" value="MTAP_SsMTAPI_like"/>
    <property type="match status" value="1"/>
</dbReference>
<accession>A0A7J3XZQ8</accession>
<proteinExistence type="predicted"/>
<dbReference type="InterPro" id="IPR000845">
    <property type="entry name" value="Nucleoside_phosphorylase_d"/>
</dbReference>
<sequence length="244" mass="25779">MSFTELPHLKARPGDIAEDVIAVGDPGRVDLLSQLLQDPRVVNEHRGLKVVTGWYKGVRATIATHGIGCPSAMIVFEELGKLGARRIVRVGTTGGLRRGMRPGDIVLATGAGYTQGGCGLGQYMPGVCGATSPSPVLTARIMESLARLGAGFTAGPVFSSDAFYAEDPSFADRMSRLGFVAVEMEAAGLFALGWARGWETAAVLVVSDVLVSEEKVFLTTRELADKFILVGRAVLDVFAGLRGL</sequence>
<dbReference type="GO" id="GO:0005829">
    <property type="term" value="C:cytosol"/>
    <property type="evidence" value="ECO:0007669"/>
    <property type="project" value="TreeGrafter"/>
</dbReference>
<dbReference type="EMBL" id="DRYK01000066">
    <property type="protein sequence ID" value="HHP68172.1"/>
    <property type="molecule type" value="Genomic_DNA"/>
</dbReference>
<evidence type="ECO:0000313" key="2">
    <source>
        <dbReference type="EMBL" id="HHP68172.1"/>
    </source>
</evidence>
<dbReference type="GO" id="GO:0003824">
    <property type="term" value="F:catalytic activity"/>
    <property type="evidence" value="ECO:0007669"/>
    <property type="project" value="InterPro"/>
</dbReference>
<feature type="domain" description="Nucleoside phosphorylase" evidence="1">
    <location>
        <begin position="20"/>
        <end position="220"/>
    </location>
</feature>
<dbReference type="SUPFAM" id="SSF53167">
    <property type="entry name" value="Purine and uridine phosphorylases"/>
    <property type="match status" value="1"/>
</dbReference>
<dbReference type="Gene3D" id="3.40.50.1580">
    <property type="entry name" value="Nucleoside phosphorylase domain"/>
    <property type="match status" value="1"/>
</dbReference>
<protein>
    <submittedName>
        <fullName evidence="2">Nucleoside phosphorylase</fullName>
    </submittedName>
</protein>